<dbReference type="PROSITE" id="PS00139">
    <property type="entry name" value="THIOL_PROTEASE_CYS"/>
    <property type="match status" value="1"/>
</dbReference>
<dbReference type="SUPFAM" id="SSF54001">
    <property type="entry name" value="Cysteine proteinases"/>
    <property type="match status" value="1"/>
</dbReference>
<evidence type="ECO:0000259" key="7">
    <source>
        <dbReference type="SMART" id="SM00848"/>
    </source>
</evidence>
<evidence type="ECO:0000256" key="2">
    <source>
        <dbReference type="ARBA" id="ARBA00022801"/>
    </source>
</evidence>
<reference evidence="8 9" key="1">
    <citation type="journal article" date="2021" name="Elife">
        <title>Chloroplast acquisition without the gene transfer in kleptoplastic sea slugs, Plakobranchus ocellatus.</title>
        <authorList>
            <person name="Maeda T."/>
            <person name="Takahashi S."/>
            <person name="Yoshida T."/>
            <person name="Shimamura S."/>
            <person name="Takaki Y."/>
            <person name="Nagai Y."/>
            <person name="Toyoda A."/>
            <person name="Suzuki Y."/>
            <person name="Arimoto A."/>
            <person name="Ishii H."/>
            <person name="Satoh N."/>
            <person name="Nishiyama T."/>
            <person name="Hasebe M."/>
            <person name="Maruyama T."/>
            <person name="Minagawa J."/>
            <person name="Obokata J."/>
            <person name="Shigenobu S."/>
        </authorList>
    </citation>
    <scope>NUCLEOTIDE SEQUENCE [LARGE SCALE GENOMIC DNA]</scope>
</reference>
<dbReference type="InterPro" id="IPR000668">
    <property type="entry name" value="Peptidase_C1A_C"/>
</dbReference>
<comment type="caution">
    <text evidence="8">The sequence shown here is derived from an EMBL/GenBank/DDBJ whole genome shotgun (WGS) entry which is preliminary data.</text>
</comment>
<feature type="chain" id="PRO_5043506541" evidence="5">
    <location>
        <begin position="20"/>
        <end position="720"/>
    </location>
</feature>
<dbReference type="InterPro" id="IPR039417">
    <property type="entry name" value="Peptidase_C1A_papain-like"/>
</dbReference>
<dbReference type="InterPro" id="IPR013201">
    <property type="entry name" value="Prot_inhib_I29"/>
</dbReference>
<evidence type="ECO:0000313" key="8">
    <source>
        <dbReference type="EMBL" id="GFR83108.1"/>
    </source>
</evidence>
<proteinExistence type="predicted"/>
<feature type="signal peptide" evidence="5">
    <location>
        <begin position="1"/>
        <end position="19"/>
    </location>
</feature>
<keyword evidence="5" id="KW-0732">Signal</keyword>
<dbReference type="PANTHER" id="PTHR46060:SF1">
    <property type="entry name" value="MARINER MOS1 TRANSPOSASE-LIKE PROTEIN"/>
    <property type="match status" value="1"/>
</dbReference>
<keyword evidence="2" id="KW-0378">Hydrolase</keyword>
<evidence type="ECO:0000313" key="9">
    <source>
        <dbReference type="Proteomes" id="UP000762676"/>
    </source>
</evidence>
<dbReference type="Proteomes" id="UP000762676">
    <property type="component" value="Unassembled WGS sequence"/>
</dbReference>
<dbReference type="GO" id="GO:0003676">
    <property type="term" value="F:nucleic acid binding"/>
    <property type="evidence" value="ECO:0007669"/>
    <property type="project" value="InterPro"/>
</dbReference>
<dbReference type="InterPro" id="IPR052709">
    <property type="entry name" value="Transposase-MT_Hybrid"/>
</dbReference>
<dbReference type="GO" id="GO:0008234">
    <property type="term" value="F:cysteine-type peptidase activity"/>
    <property type="evidence" value="ECO:0007669"/>
    <property type="project" value="UniProtKB-KW"/>
</dbReference>
<keyword evidence="9" id="KW-1185">Reference proteome</keyword>
<dbReference type="GO" id="GO:0006508">
    <property type="term" value="P:proteolysis"/>
    <property type="evidence" value="ECO:0007669"/>
    <property type="project" value="UniProtKB-KW"/>
</dbReference>
<evidence type="ECO:0000259" key="6">
    <source>
        <dbReference type="SMART" id="SM00645"/>
    </source>
</evidence>
<feature type="domain" description="Cathepsin propeptide inhibitor" evidence="7">
    <location>
        <begin position="241"/>
        <end position="296"/>
    </location>
</feature>
<dbReference type="EMBL" id="BMAT01004915">
    <property type="protein sequence ID" value="GFR83108.1"/>
    <property type="molecule type" value="Genomic_DNA"/>
</dbReference>
<evidence type="ECO:0000256" key="3">
    <source>
        <dbReference type="ARBA" id="ARBA00022807"/>
    </source>
</evidence>
<sequence>MAKFLGAVTFICLVGSSLCIDPPVYSKTYRATGNIRLPYAEIVEPFSAFYDASTQRSRVDYYNGVQSTIQFAKTSSSPYGVSYLVVPVSTQKVMNKVTCFAVNGSKDAPIETTDIMPDLTGFKFIGVEVINNMKANAFQMVSTQGKKVSTYTFWASATDNRPLRYEMMGYDSLLGSHFDKYYVDYDTFVAPAVFTDKDFSVPAGMSCGDFPGPGESRHRAVELEPIKEFVHHYDAHVDDSFETFKKVHKKDYKPQEHEPRKHIFRQNLRYINSKNRAGLTYKMAVNHLAAHSNEELKIMRGYRYTHGDRGGKTFAQNMLKASSVPDQWDWRLIGAVTPVKDQAICGSCWSFGTTGTIEGANFLKTGKLIRLSQQELVDCSWGFGNNGCDGGEDFRAYKYLMANGGLSSEALYRPYQAIVWEENPSESTVHDQAHTGRPLSASDSKHQSRVDQLICENHRVKQIDISIEIGISQERVHHMIINLLGYRKVSARWVPRMLTPQMKLQRVQICRELLAKFDEDGEDFLHQIVTGDESWVHHYDPESKQQSKEYRHKMSPSPKKFKVFSSARKVLLTIFWDSEGVVHTEFLEQGNTVNSTKYVNTLEKLEARLRRVRSEKVSIIHHDNARPHTSLATLTALDRLGLRTLSHPPYSPDLAPSDFFLFPKLKDYLKGNRYETNEDVKNAVLSWCRDKTADFFADGIQQVVRWWRLCIKWDGDYVEK</sequence>
<keyword evidence="4" id="KW-0865">Zymogen</keyword>
<evidence type="ECO:0000256" key="5">
    <source>
        <dbReference type="SAM" id="SignalP"/>
    </source>
</evidence>
<dbReference type="Pfam" id="PF00112">
    <property type="entry name" value="Peptidase_C1"/>
    <property type="match status" value="1"/>
</dbReference>
<evidence type="ECO:0000256" key="1">
    <source>
        <dbReference type="ARBA" id="ARBA00022670"/>
    </source>
</evidence>
<dbReference type="InterPro" id="IPR001888">
    <property type="entry name" value="Transposase_1"/>
</dbReference>
<dbReference type="InterPro" id="IPR000169">
    <property type="entry name" value="Pept_cys_AS"/>
</dbReference>
<dbReference type="AlphaFoldDB" id="A0AAV4GBH8"/>
<gene>
    <name evidence="8" type="ORF">ElyMa_002381600</name>
</gene>
<keyword evidence="3" id="KW-0788">Thiol protease</keyword>
<dbReference type="PANTHER" id="PTHR46060">
    <property type="entry name" value="MARINER MOS1 TRANSPOSASE-LIKE PROTEIN"/>
    <property type="match status" value="1"/>
</dbReference>
<protein>
    <submittedName>
        <fullName evidence="8">Counting factor associated protein D</fullName>
    </submittedName>
</protein>
<dbReference type="CDD" id="cd02248">
    <property type="entry name" value="Peptidase_C1A"/>
    <property type="match status" value="1"/>
</dbReference>
<dbReference type="Gene3D" id="3.90.70.10">
    <property type="entry name" value="Cysteine proteinases"/>
    <property type="match status" value="1"/>
</dbReference>
<organism evidence="8 9">
    <name type="scientific">Elysia marginata</name>
    <dbReference type="NCBI Taxonomy" id="1093978"/>
    <lineage>
        <taxon>Eukaryota</taxon>
        <taxon>Metazoa</taxon>
        <taxon>Spiralia</taxon>
        <taxon>Lophotrochozoa</taxon>
        <taxon>Mollusca</taxon>
        <taxon>Gastropoda</taxon>
        <taxon>Heterobranchia</taxon>
        <taxon>Euthyneura</taxon>
        <taxon>Panpulmonata</taxon>
        <taxon>Sacoglossa</taxon>
        <taxon>Placobranchoidea</taxon>
        <taxon>Plakobranchidae</taxon>
        <taxon>Elysia</taxon>
    </lineage>
</organism>
<dbReference type="Pfam" id="PF01359">
    <property type="entry name" value="Transposase_1"/>
    <property type="match status" value="1"/>
</dbReference>
<dbReference type="InterPro" id="IPR038765">
    <property type="entry name" value="Papain-like_cys_pep_sf"/>
</dbReference>
<feature type="domain" description="Peptidase C1A papain C-terminal" evidence="6">
    <location>
        <begin position="324"/>
        <end position="501"/>
    </location>
</feature>
<dbReference type="Gene3D" id="3.30.420.10">
    <property type="entry name" value="Ribonuclease H-like superfamily/Ribonuclease H"/>
    <property type="match status" value="1"/>
</dbReference>
<accession>A0AAV4GBH8</accession>
<dbReference type="SMART" id="SM00645">
    <property type="entry name" value="Pept_C1"/>
    <property type="match status" value="1"/>
</dbReference>
<dbReference type="Pfam" id="PF08246">
    <property type="entry name" value="Inhibitor_I29"/>
    <property type="match status" value="1"/>
</dbReference>
<dbReference type="SMART" id="SM00848">
    <property type="entry name" value="Inhibitor_I29"/>
    <property type="match status" value="1"/>
</dbReference>
<dbReference type="InterPro" id="IPR036397">
    <property type="entry name" value="RNaseH_sf"/>
</dbReference>
<name>A0AAV4GBH8_9GAST</name>
<keyword evidence="1" id="KW-0645">Protease</keyword>
<evidence type="ECO:0000256" key="4">
    <source>
        <dbReference type="ARBA" id="ARBA00023145"/>
    </source>
</evidence>